<dbReference type="EMBL" id="JBHLUN010000008">
    <property type="protein sequence ID" value="MFC0408919.1"/>
    <property type="molecule type" value="Genomic_DNA"/>
</dbReference>
<name>A0ABV6JT65_9PROT</name>
<sequence length="134" mass="14238">MMMQSLINAGLRLADALDAENEALSRFDMVSAAKLAEAKIRASEAFAAAHGAVHRTASRPDTTERVAAEALSTRLKTLSDENRRLLERAIALQARVIETIATAAIPHARPATYGRGGYNAASRLAPSLALATRA</sequence>
<organism evidence="2 3">
    <name type="scientific">Roseomonas elaeocarpi</name>
    <dbReference type="NCBI Taxonomy" id="907779"/>
    <lineage>
        <taxon>Bacteria</taxon>
        <taxon>Pseudomonadati</taxon>
        <taxon>Pseudomonadota</taxon>
        <taxon>Alphaproteobacteria</taxon>
        <taxon>Acetobacterales</taxon>
        <taxon>Roseomonadaceae</taxon>
        <taxon>Roseomonas</taxon>
    </lineage>
</organism>
<keyword evidence="3" id="KW-1185">Reference proteome</keyword>
<comment type="caution">
    <text evidence="2">The sequence shown here is derived from an EMBL/GenBank/DDBJ whole genome shotgun (WGS) entry which is preliminary data.</text>
</comment>
<proteinExistence type="predicted"/>
<dbReference type="Proteomes" id="UP001589865">
    <property type="component" value="Unassembled WGS sequence"/>
</dbReference>
<evidence type="ECO:0000313" key="2">
    <source>
        <dbReference type="EMBL" id="MFC0408919.1"/>
    </source>
</evidence>
<dbReference type="RefSeq" id="WP_377044673.1">
    <property type="nucleotide sequence ID" value="NZ_JBHLUN010000008.1"/>
</dbReference>
<evidence type="ECO:0000256" key="1">
    <source>
        <dbReference type="SAM" id="Coils"/>
    </source>
</evidence>
<gene>
    <name evidence="2" type="ORF">ACFFGY_11695</name>
</gene>
<feature type="coiled-coil region" evidence="1">
    <location>
        <begin position="68"/>
        <end position="95"/>
    </location>
</feature>
<keyword evidence="1" id="KW-0175">Coiled coil</keyword>
<evidence type="ECO:0008006" key="4">
    <source>
        <dbReference type="Google" id="ProtNLM"/>
    </source>
</evidence>
<accession>A0ABV6JT65</accession>
<reference evidence="2 3" key="1">
    <citation type="submission" date="2024-09" db="EMBL/GenBank/DDBJ databases">
        <authorList>
            <person name="Sun Q."/>
            <person name="Mori K."/>
        </authorList>
    </citation>
    <scope>NUCLEOTIDE SEQUENCE [LARGE SCALE GENOMIC DNA]</scope>
    <source>
        <strain evidence="2 3">TBRC 5777</strain>
    </source>
</reference>
<evidence type="ECO:0000313" key="3">
    <source>
        <dbReference type="Proteomes" id="UP001589865"/>
    </source>
</evidence>
<protein>
    <recommendedName>
        <fullName evidence="4">Flagellar protein FlgN</fullName>
    </recommendedName>
</protein>